<keyword evidence="1" id="KW-0812">Transmembrane</keyword>
<dbReference type="AlphaFoldDB" id="A0A1Y0D3Q5"/>
<accession>A0A1Y0D3Q5</accession>
<organism evidence="2 3">
    <name type="scientific">Oceanisphaera profunda</name>
    <dbReference type="NCBI Taxonomy" id="1416627"/>
    <lineage>
        <taxon>Bacteria</taxon>
        <taxon>Pseudomonadati</taxon>
        <taxon>Pseudomonadota</taxon>
        <taxon>Gammaproteobacteria</taxon>
        <taxon>Aeromonadales</taxon>
        <taxon>Aeromonadaceae</taxon>
        <taxon>Oceanisphaera</taxon>
    </lineage>
</organism>
<dbReference type="InterPro" id="IPR021494">
    <property type="entry name" value="DUF3149"/>
</dbReference>
<gene>
    <name evidence="2" type="ORF">CBP31_03090</name>
</gene>
<name>A0A1Y0D3Q5_9GAMM</name>
<dbReference type="KEGG" id="opf:CBP31_03090"/>
<evidence type="ECO:0000313" key="3">
    <source>
        <dbReference type="Proteomes" id="UP000243937"/>
    </source>
</evidence>
<keyword evidence="1" id="KW-0472">Membrane</keyword>
<dbReference type="EMBL" id="CP021377">
    <property type="protein sequence ID" value="ART81735.1"/>
    <property type="molecule type" value="Genomic_DNA"/>
</dbReference>
<proteinExistence type="predicted"/>
<evidence type="ECO:0000256" key="1">
    <source>
        <dbReference type="SAM" id="Phobius"/>
    </source>
</evidence>
<reference evidence="2 3" key="1">
    <citation type="journal article" date="2014" name="Int. J. Syst. Evol. Microbiol.">
        <title>Oceanisphaera profunda sp. nov., a marine bacterium isolated from deep-sea sediment, and emended description of the genus Oceanisphaera.</title>
        <authorList>
            <person name="Xu Z."/>
            <person name="Zhang X.Y."/>
            <person name="Su H.N."/>
            <person name="Yu Z.C."/>
            <person name="Liu C."/>
            <person name="Li H."/>
            <person name="Chen X.L."/>
            <person name="Song X.Y."/>
            <person name="Xie B.B."/>
            <person name="Qin Q.L."/>
            <person name="Zhou B.C."/>
            <person name="Shi M."/>
            <person name="Huang Y."/>
            <person name="Zhang Y.Z."/>
        </authorList>
    </citation>
    <scope>NUCLEOTIDE SEQUENCE [LARGE SCALE GENOMIC DNA]</scope>
    <source>
        <strain evidence="2 3">SM1222</strain>
    </source>
</reference>
<sequence>MKFWLDLMFGSDIGFMSMMTIISTTIIVSVICCYFVYKVRTAPQPEEE</sequence>
<keyword evidence="3" id="KW-1185">Reference proteome</keyword>
<protein>
    <submittedName>
        <fullName evidence="2">DUF3149 domain-containing protein</fullName>
    </submittedName>
</protein>
<feature type="transmembrane region" description="Helical" evidence="1">
    <location>
        <begin position="13"/>
        <end position="37"/>
    </location>
</feature>
<dbReference type="Pfam" id="PF11346">
    <property type="entry name" value="DUF3149"/>
    <property type="match status" value="1"/>
</dbReference>
<dbReference type="Proteomes" id="UP000243937">
    <property type="component" value="Chromosome"/>
</dbReference>
<dbReference type="RefSeq" id="WP_087034823.1">
    <property type="nucleotide sequence ID" value="NZ_CP021377.1"/>
</dbReference>
<evidence type="ECO:0000313" key="2">
    <source>
        <dbReference type="EMBL" id="ART81735.1"/>
    </source>
</evidence>
<keyword evidence="1" id="KW-1133">Transmembrane helix</keyword>